<gene>
    <name evidence="1" type="ORF">Acr_11g0011880</name>
</gene>
<reference evidence="1 2" key="1">
    <citation type="submission" date="2019-07" db="EMBL/GenBank/DDBJ databases">
        <title>De Novo Assembly of kiwifruit Actinidia rufa.</title>
        <authorList>
            <person name="Sugita-Konishi S."/>
            <person name="Sato K."/>
            <person name="Mori E."/>
            <person name="Abe Y."/>
            <person name="Kisaki G."/>
            <person name="Hamano K."/>
            <person name="Suezawa K."/>
            <person name="Otani M."/>
            <person name="Fukuda T."/>
            <person name="Manabe T."/>
            <person name="Gomi K."/>
            <person name="Tabuchi M."/>
            <person name="Akimitsu K."/>
            <person name="Kataoka I."/>
        </authorList>
    </citation>
    <scope>NUCLEOTIDE SEQUENCE [LARGE SCALE GENOMIC DNA]</scope>
    <source>
        <strain evidence="2">cv. Fuchu</strain>
    </source>
</reference>
<keyword evidence="2" id="KW-1185">Reference proteome</keyword>
<organism evidence="1 2">
    <name type="scientific">Actinidia rufa</name>
    <dbReference type="NCBI Taxonomy" id="165716"/>
    <lineage>
        <taxon>Eukaryota</taxon>
        <taxon>Viridiplantae</taxon>
        <taxon>Streptophyta</taxon>
        <taxon>Embryophyta</taxon>
        <taxon>Tracheophyta</taxon>
        <taxon>Spermatophyta</taxon>
        <taxon>Magnoliopsida</taxon>
        <taxon>eudicotyledons</taxon>
        <taxon>Gunneridae</taxon>
        <taxon>Pentapetalae</taxon>
        <taxon>asterids</taxon>
        <taxon>Ericales</taxon>
        <taxon>Actinidiaceae</taxon>
        <taxon>Actinidia</taxon>
    </lineage>
</organism>
<comment type="caution">
    <text evidence="1">The sequence shown here is derived from an EMBL/GenBank/DDBJ whole genome shotgun (WGS) entry which is preliminary data.</text>
</comment>
<dbReference type="Proteomes" id="UP000585474">
    <property type="component" value="Unassembled WGS sequence"/>
</dbReference>
<evidence type="ECO:0000313" key="2">
    <source>
        <dbReference type="Proteomes" id="UP000585474"/>
    </source>
</evidence>
<name>A0A7J0FDV6_9ERIC</name>
<protein>
    <submittedName>
        <fullName evidence="1">Uncharacterized protein</fullName>
    </submittedName>
</protein>
<dbReference type="EMBL" id="BJWL01000011">
    <property type="protein sequence ID" value="GFY96882.1"/>
    <property type="molecule type" value="Genomic_DNA"/>
</dbReference>
<sequence length="185" mass="20395">MPLADPLAIVVPPVGKMPHWRGKKLWRAYLGGPGGTSSAFLTSPNEDAELWKPKFVVIRLDIQVTVANFAKDYDTSLALAWTVMLPKDVTDLEEEISDTIRDLLVMQQVQAQRPSYVAATQAQNEDVAARAERDMALKDLTKLQVVACGLVDSLPEVNFFPQVYGLQSSIKSRSSSIIPRGAMPR</sequence>
<proteinExistence type="predicted"/>
<dbReference type="AlphaFoldDB" id="A0A7J0FDV6"/>
<evidence type="ECO:0000313" key="1">
    <source>
        <dbReference type="EMBL" id="GFY96882.1"/>
    </source>
</evidence>
<accession>A0A7J0FDV6</accession>